<evidence type="ECO:0000256" key="1">
    <source>
        <dbReference type="ARBA" id="ARBA00022490"/>
    </source>
</evidence>
<evidence type="ECO:0000313" key="6">
    <source>
        <dbReference type="Proteomes" id="UP000381693"/>
    </source>
</evidence>
<dbReference type="Pfam" id="PF03588">
    <property type="entry name" value="Leu_Phe_trans"/>
    <property type="match status" value="1"/>
</dbReference>
<dbReference type="SUPFAM" id="SSF55729">
    <property type="entry name" value="Acyl-CoA N-acyltransferases (Nat)"/>
    <property type="match status" value="1"/>
</dbReference>
<comment type="caution">
    <text evidence="5">The sequence shown here is derived from an EMBL/GenBank/DDBJ whole genome shotgun (WGS) entry which is preliminary data.</text>
</comment>
<dbReference type="AlphaFoldDB" id="A0A5E6MQK0"/>
<dbReference type="OrthoDB" id="9790282at2"/>
<dbReference type="InterPro" id="IPR042221">
    <property type="entry name" value="Leu/Phe-tRNA_Trfase_N"/>
</dbReference>
<dbReference type="InterPro" id="IPR004616">
    <property type="entry name" value="Leu/Phe-tRNA_Trfase"/>
</dbReference>
<dbReference type="RefSeq" id="WP_142526011.1">
    <property type="nucleotide sequence ID" value="NZ_CABFUZ020000256.1"/>
</dbReference>
<protein>
    <recommendedName>
        <fullName evidence="4">Leucyl/phenylalanyl-tRNA--protein transferase</fullName>
        <ecNumber evidence="4">2.3.2.6</ecNumber>
    </recommendedName>
    <alternativeName>
        <fullName evidence="4">L/F-transferase</fullName>
    </alternativeName>
    <alternativeName>
        <fullName evidence="4">Leucyltransferase</fullName>
    </alternativeName>
    <alternativeName>
        <fullName evidence="4">Phenyalanyltransferase</fullName>
    </alternativeName>
</protein>
<dbReference type="Gene3D" id="3.40.630.70">
    <property type="entry name" value="Leucyl/phenylalanyl-tRNA-protein transferase, C-terminal domain"/>
    <property type="match status" value="1"/>
</dbReference>
<comment type="catalytic activity">
    <reaction evidence="4">
        <text>N-terminal L-arginyl-[protein] + L-leucyl-tRNA(Leu) = N-terminal L-leucyl-L-arginyl-[protein] + tRNA(Leu) + H(+)</text>
        <dbReference type="Rhea" id="RHEA:50416"/>
        <dbReference type="Rhea" id="RHEA-COMP:9613"/>
        <dbReference type="Rhea" id="RHEA-COMP:9622"/>
        <dbReference type="Rhea" id="RHEA-COMP:12672"/>
        <dbReference type="Rhea" id="RHEA-COMP:12673"/>
        <dbReference type="ChEBI" id="CHEBI:15378"/>
        <dbReference type="ChEBI" id="CHEBI:64719"/>
        <dbReference type="ChEBI" id="CHEBI:78442"/>
        <dbReference type="ChEBI" id="CHEBI:78494"/>
        <dbReference type="ChEBI" id="CHEBI:133044"/>
        <dbReference type="EC" id="2.3.2.6"/>
    </reaction>
</comment>
<keyword evidence="1 4" id="KW-0963">Cytoplasm</keyword>
<dbReference type="FunFam" id="3.40.630.70:FF:000001">
    <property type="entry name" value="Leucyl/phenylalanyl-tRNA--protein transferase"/>
    <property type="match status" value="1"/>
</dbReference>
<keyword evidence="3 4" id="KW-0012">Acyltransferase</keyword>
<evidence type="ECO:0000256" key="2">
    <source>
        <dbReference type="ARBA" id="ARBA00022679"/>
    </source>
</evidence>
<dbReference type="PANTHER" id="PTHR30098">
    <property type="entry name" value="LEUCYL/PHENYLALANYL-TRNA--PROTEIN TRANSFERASE"/>
    <property type="match status" value="1"/>
</dbReference>
<reference evidence="5" key="1">
    <citation type="submission" date="2019-09" db="EMBL/GenBank/DDBJ databases">
        <authorList>
            <person name="Cremers G."/>
        </authorList>
    </citation>
    <scope>NUCLEOTIDE SEQUENCE [LARGE SCALE GENOMIC DNA]</scope>
    <source>
        <strain evidence="5">3B</strain>
    </source>
</reference>
<dbReference type="EMBL" id="CABFUZ020000256">
    <property type="protein sequence ID" value="VVM08421.1"/>
    <property type="molecule type" value="Genomic_DNA"/>
</dbReference>
<dbReference type="GO" id="GO:0030163">
    <property type="term" value="P:protein catabolic process"/>
    <property type="evidence" value="ECO:0007669"/>
    <property type="project" value="UniProtKB-UniRule"/>
</dbReference>
<comment type="catalytic activity">
    <reaction evidence="4">
        <text>N-terminal L-lysyl-[protein] + L-leucyl-tRNA(Leu) = N-terminal L-leucyl-L-lysyl-[protein] + tRNA(Leu) + H(+)</text>
        <dbReference type="Rhea" id="RHEA:12340"/>
        <dbReference type="Rhea" id="RHEA-COMP:9613"/>
        <dbReference type="Rhea" id="RHEA-COMP:9622"/>
        <dbReference type="Rhea" id="RHEA-COMP:12670"/>
        <dbReference type="Rhea" id="RHEA-COMP:12671"/>
        <dbReference type="ChEBI" id="CHEBI:15378"/>
        <dbReference type="ChEBI" id="CHEBI:65249"/>
        <dbReference type="ChEBI" id="CHEBI:78442"/>
        <dbReference type="ChEBI" id="CHEBI:78494"/>
        <dbReference type="ChEBI" id="CHEBI:133043"/>
        <dbReference type="EC" id="2.3.2.6"/>
    </reaction>
</comment>
<dbReference type="EC" id="2.3.2.6" evidence="4"/>
<comment type="similarity">
    <text evidence="4">Belongs to the L/F-transferase family.</text>
</comment>
<evidence type="ECO:0000313" key="5">
    <source>
        <dbReference type="EMBL" id="VVM08421.1"/>
    </source>
</evidence>
<dbReference type="Proteomes" id="UP000381693">
    <property type="component" value="Unassembled WGS sequence"/>
</dbReference>
<dbReference type="InterPro" id="IPR016181">
    <property type="entry name" value="Acyl_CoA_acyltransferase"/>
</dbReference>
<dbReference type="GO" id="GO:0008914">
    <property type="term" value="F:leucyl-tRNA--protein transferase activity"/>
    <property type="evidence" value="ECO:0007669"/>
    <property type="project" value="UniProtKB-UniRule"/>
</dbReference>
<dbReference type="InterPro" id="IPR042203">
    <property type="entry name" value="Leu/Phe-tRNA_Trfase_C"/>
</dbReference>
<keyword evidence="6" id="KW-1185">Reference proteome</keyword>
<name>A0A5E6MQK0_9BACT</name>
<sequence length="221" mass="24640">MAAIILNLFRIHFPDVSRADPDGLVAVGGDLSVSRLLAGYRSGIFPWTDRPLTWWSPDPRAVFEMDRFHVPRRLAQKIRQGKFTYTVNRAFAEVIRGCARPAIGREHTWISPRFIKAYCELHRQGFAHSVEVWQQGELVGGLYGVAIGGFFAGESMFHLVSDASKAALVFTVNRLVERGFVLFDTQVATPTTRQMGAVDISRSEYLERLPAALASQASFAP</sequence>
<evidence type="ECO:0000256" key="3">
    <source>
        <dbReference type="ARBA" id="ARBA00023315"/>
    </source>
</evidence>
<proteinExistence type="inferred from homology"/>
<comment type="function">
    <text evidence="4">Functions in the N-end rule pathway of protein degradation where it conjugates Leu, Phe and, less efficiently, Met from aminoacyl-tRNAs to the N-termini of proteins containing an N-terminal arginine or lysine.</text>
</comment>
<dbReference type="PANTHER" id="PTHR30098:SF2">
    <property type="entry name" value="LEUCYL_PHENYLALANYL-TRNA--PROTEIN TRANSFERASE"/>
    <property type="match status" value="1"/>
</dbReference>
<dbReference type="NCBIfam" id="TIGR00667">
    <property type="entry name" value="aat"/>
    <property type="match status" value="1"/>
</dbReference>
<dbReference type="GO" id="GO:0005737">
    <property type="term" value="C:cytoplasm"/>
    <property type="evidence" value="ECO:0007669"/>
    <property type="project" value="UniProtKB-SubCell"/>
</dbReference>
<organism evidence="5 6">
    <name type="scientific">Methylacidimicrobium cyclopophantes</name>
    <dbReference type="NCBI Taxonomy" id="1041766"/>
    <lineage>
        <taxon>Bacteria</taxon>
        <taxon>Pseudomonadati</taxon>
        <taxon>Verrucomicrobiota</taxon>
        <taxon>Methylacidimicrobium</taxon>
    </lineage>
</organism>
<dbReference type="HAMAP" id="MF_00688">
    <property type="entry name" value="Leu_Phe_trans"/>
    <property type="match status" value="1"/>
</dbReference>
<keyword evidence="2 4" id="KW-0808">Transferase</keyword>
<dbReference type="Gene3D" id="3.30.70.3550">
    <property type="entry name" value="Leucyl/phenylalanyl-tRNA-protein transferase, N-terminal domain"/>
    <property type="match status" value="1"/>
</dbReference>
<comment type="catalytic activity">
    <reaction evidence="4">
        <text>L-phenylalanyl-tRNA(Phe) + an N-terminal L-alpha-aminoacyl-[protein] = an N-terminal L-phenylalanyl-L-alpha-aminoacyl-[protein] + tRNA(Phe)</text>
        <dbReference type="Rhea" id="RHEA:43632"/>
        <dbReference type="Rhea" id="RHEA-COMP:9668"/>
        <dbReference type="Rhea" id="RHEA-COMP:9699"/>
        <dbReference type="Rhea" id="RHEA-COMP:10636"/>
        <dbReference type="Rhea" id="RHEA-COMP:10637"/>
        <dbReference type="ChEBI" id="CHEBI:78442"/>
        <dbReference type="ChEBI" id="CHEBI:78531"/>
        <dbReference type="ChEBI" id="CHEBI:78597"/>
        <dbReference type="ChEBI" id="CHEBI:83561"/>
        <dbReference type="EC" id="2.3.2.6"/>
    </reaction>
</comment>
<gene>
    <name evidence="4 5" type="primary">aat</name>
    <name evidence="5" type="ORF">MAMC_02134</name>
</gene>
<comment type="subcellular location">
    <subcellularLocation>
        <location evidence="4">Cytoplasm</location>
    </subcellularLocation>
</comment>
<accession>A0A5E6MQK0</accession>
<evidence type="ECO:0000256" key="4">
    <source>
        <dbReference type="HAMAP-Rule" id="MF_00688"/>
    </source>
</evidence>